<dbReference type="Proteomes" id="UP000218069">
    <property type="component" value="Unassembled WGS sequence"/>
</dbReference>
<proteinExistence type="predicted"/>
<name>A0A240E277_9BURK</name>
<reference evidence="2" key="1">
    <citation type="submission" date="2017-08" db="EMBL/GenBank/DDBJ databases">
        <authorList>
            <person name="Varghese N."/>
            <person name="Submissions S."/>
        </authorList>
    </citation>
    <scope>NUCLEOTIDE SEQUENCE [LARGE SCALE GENOMIC DNA]</scope>
    <source>
        <strain evidence="2">AP-Melu-1000-B4</strain>
    </source>
</reference>
<organism evidence="1 2">
    <name type="scientific">Polynucleobacter meluiroseus</name>
    <dbReference type="NCBI Taxonomy" id="1938814"/>
    <lineage>
        <taxon>Bacteria</taxon>
        <taxon>Pseudomonadati</taxon>
        <taxon>Pseudomonadota</taxon>
        <taxon>Betaproteobacteria</taxon>
        <taxon>Burkholderiales</taxon>
        <taxon>Burkholderiaceae</taxon>
        <taxon>Polynucleobacter</taxon>
    </lineage>
</organism>
<keyword evidence="2" id="KW-1185">Reference proteome</keyword>
<dbReference type="OrthoDB" id="9130536at2"/>
<dbReference type="RefSeq" id="WP_096672766.1">
    <property type="nucleotide sequence ID" value="NZ_OANS01000002.1"/>
</dbReference>
<dbReference type="AlphaFoldDB" id="A0A240E277"/>
<protein>
    <submittedName>
        <fullName evidence="1">Uncharacterized protein</fullName>
    </submittedName>
</protein>
<sequence length="139" mass="15873">MIYQIIPLEMGSLVERHVFQKDNKEIKCGVVWKLGSVITATKPKFMKNYKPAVGICLKDISGASISTTYDGEKVIYFSETIDEEERNELSDIFYETSRKYSGSYGNVFHDMGWQEVDVGAFLFGELDVREVQAESESYK</sequence>
<dbReference type="EMBL" id="OANS01000002">
    <property type="protein sequence ID" value="SNX28576.1"/>
    <property type="molecule type" value="Genomic_DNA"/>
</dbReference>
<gene>
    <name evidence="1" type="ORF">SAMN06295945_0908</name>
</gene>
<evidence type="ECO:0000313" key="1">
    <source>
        <dbReference type="EMBL" id="SNX28576.1"/>
    </source>
</evidence>
<evidence type="ECO:0000313" key="2">
    <source>
        <dbReference type="Proteomes" id="UP000218069"/>
    </source>
</evidence>
<accession>A0A240E277</accession>